<accession>A0A7Y9JS61</accession>
<sequence>MVDISAASLQECRRQVLARTGRAVRAVLTEPEAPQQAVDAVGEQTVELVVCFYVFELLASREAAVRVLRAVRRVLVEDGAAVIQFKYDDGTRSGAIRRRDYQRRVAGTTFAVHDFWTLCESEGLRPHTLTLVTRDQLDSHYAYVLLTRPPA</sequence>
<gene>
    <name evidence="1" type="ORF">BKA08_002506</name>
</gene>
<reference evidence="1 2" key="1">
    <citation type="submission" date="2020-07" db="EMBL/GenBank/DDBJ databases">
        <title>Sequencing the genomes of 1000 actinobacteria strains.</title>
        <authorList>
            <person name="Klenk H.-P."/>
        </authorList>
    </citation>
    <scope>NUCLEOTIDE SEQUENCE [LARGE SCALE GENOMIC DNA]</scope>
    <source>
        <strain evidence="1 2">DSM 18965</strain>
    </source>
</reference>
<dbReference type="AlphaFoldDB" id="A0A7Y9JS61"/>
<dbReference type="Gene3D" id="3.40.50.150">
    <property type="entry name" value="Vaccinia Virus protein VP39"/>
    <property type="match status" value="1"/>
</dbReference>
<dbReference type="InterPro" id="IPR029063">
    <property type="entry name" value="SAM-dependent_MTases_sf"/>
</dbReference>
<keyword evidence="2" id="KW-1185">Reference proteome</keyword>
<evidence type="ECO:0000313" key="1">
    <source>
        <dbReference type="EMBL" id="NYD58268.1"/>
    </source>
</evidence>
<dbReference type="EMBL" id="JACCBE010000001">
    <property type="protein sequence ID" value="NYD58268.1"/>
    <property type="molecule type" value="Genomic_DNA"/>
</dbReference>
<evidence type="ECO:0008006" key="3">
    <source>
        <dbReference type="Google" id="ProtNLM"/>
    </source>
</evidence>
<name>A0A7Y9JS61_9ACTN</name>
<organism evidence="1 2">
    <name type="scientific">Nocardioides marinisabuli</name>
    <dbReference type="NCBI Taxonomy" id="419476"/>
    <lineage>
        <taxon>Bacteria</taxon>
        <taxon>Bacillati</taxon>
        <taxon>Actinomycetota</taxon>
        <taxon>Actinomycetes</taxon>
        <taxon>Propionibacteriales</taxon>
        <taxon>Nocardioidaceae</taxon>
        <taxon>Nocardioides</taxon>
    </lineage>
</organism>
<proteinExistence type="predicted"/>
<comment type="caution">
    <text evidence="1">The sequence shown here is derived from an EMBL/GenBank/DDBJ whole genome shotgun (WGS) entry which is preliminary data.</text>
</comment>
<dbReference type="SUPFAM" id="SSF53335">
    <property type="entry name" value="S-adenosyl-L-methionine-dependent methyltransferases"/>
    <property type="match status" value="1"/>
</dbReference>
<evidence type="ECO:0000313" key="2">
    <source>
        <dbReference type="Proteomes" id="UP000516957"/>
    </source>
</evidence>
<protein>
    <recommendedName>
        <fullName evidence="3">Methyltransferase domain-containing protein</fullName>
    </recommendedName>
</protein>
<dbReference type="Proteomes" id="UP000516957">
    <property type="component" value="Unassembled WGS sequence"/>
</dbReference>